<dbReference type="EMBL" id="CAXDID020000038">
    <property type="protein sequence ID" value="CAL5998641.1"/>
    <property type="molecule type" value="Genomic_DNA"/>
</dbReference>
<evidence type="ECO:0000313" key="3">
    <source>
        <dbReference type="Proteomes" id="UP001642409"/>
    </source>
</evidence>
<protein>
    <submittedName>
        <fullName evidence="2">Hypothetical_protein</fullName>
    </submittedName>
</protein>
<keyword evidence="3" id="KW-1185">Reference proteome</keyword>
<dbReference type="Proteomes" id="UP001642409">
    <property type="component" value="Unassembled WGS sequence"/>
</dbReference>
<evidence type="ECO:0000313" key="2">
    <source>
        <dbReference type="EMBL" id="CAL5998641.1"/>
    </source>
</evidence>
<gene>
    <name evidence="2" type="ORF">HINF_LOCUS15835</name>
    <name evidence="1" type="ORF">HINF_LOCUS380</name>
</gene>
<organism evidence="1">
    <name type="scientific">Hexamita inflata</name>
    <dbReference type="NCBI Taxonomy" id="28002"/>
    <lineage>
        <taxon>Eukaryota</taxon>
        <taxon>Metamonada</taxon>
        <taxon>Diplomonadida</taxon>
        <taxon>Hexamitidae</taxon>
        <taxon>Hexamitinae</taxon>
        <taxon>Hexamita</taxon>
    </lineage>
</organism>
<reference evidence="1" key="1">
    <citation type="submission" date="2023-06" db="EMBL/GenBank/DDBJ databases">
        <authorList>
            <person name="Kurt Z."/>
        </authorList>
    </citation>
    <scope>NUCLEOTIDE SEQUENCE</scope>
</reference>
<dbReference type="EMBL" id="CATOUU010000003">
    <property type="protein sequence ID" value="CAI9912735.1"/>
    <property type="molecule type" value="Genomic_DNA"/>
</dbReference>
<name>A0AA86N4U0_9EUKA</name>
<evidence type="ECO:0000313" key="1">
    <source>
        <dbReference type="EMBL" id="CAI9912735.1"/>
    </source>
</evidence>
<reference evidence="2 3" key="2">
    <citation type="submission" date="2024-07" db="EMBL/GenBank/DDBJ databases">
        <authorList>
            <person name="Akdeniz Z."/>
        </authorList>
    </citation>
    <scope>NUCLEOTIDE SEQUENCE [LARGE SCALE GENOMIC DNA]</scope>
</reference>
<accession>A0AA86N4U0</accession>
<dbReference type="AlphaFoldDB" id="A0AA86N4U0"/>
<sequence length="276" mass="32280">MNYSDPAFLIACQRLEVDPREFHYKNQIVEKRKEMMEKLLRKEYEAVKRYEQAPPISPKAADQQTFLTEASGPAVAQIPQVEPETKLQYEVLVTTGPWDIEANERILRDSTKTSNRQVFRRVARVLRPSVLVPATLQMQIGKKAVPGLEASMISRDLCHNPSKEEKYEKVRQNFHQHKALTQLQKEMDLKIRTQHREHAHTRNTIAEIGYRSNAQIIALEKVREAQFNKEVHELNKAIAVEQDLQAREPQYTYTPRTRNRAFHDDLFVKQQNKLKQ</sequence>
<comment type="caution">
    <text evidence="1">The sequence shown here is derived from an EMBL/GenBank/DDBJ whole genome shotgun (WGS) entry which is preliminary data.</text>
</comment>
<proteinExistence type="predicted"/>